<reference evidence="2" key="1">
    <citation type="journal article" date="2022" name="bioRxiv">
        <title>Sequencing and chromosome-scale assembly of the giantPleurodeles waltlgenome.</title>
        <authorList>
            <person name="Brown T."/>
            <person name="Elewa A."/>
            <person name="Iarovenko S."/>
            <person name="Subramanian E."/>
            <person name="Araus A.J."/>
            <person name="Petzold A."/>
            <person name="Susuki M."/>
            <person name="Suzuki K.-i.T."/>
            <person name="Hayashi T."/>
            <person name="Toyoda A."/>
            <person name="Oliveira C."/>
            <person name="Osipova E."/>
            <person name="Leigh N.D."/>
            <person name="Simon A."/>
            <person name="Yun M.H."/>
        </authorList>
    </citation>
    <scope>NUCLEOTIDE SEQUENCE</scope>
    <source>
        <strain evidence="2">20211129_DDA</strain>
        <tissue evidence="2">Liver</tissue>
    </source>
</reference>
<evidence type="ECO:0000313" key="3">
    <source>
        <dbReference type="Proteomes" id="UP001066276"/>
    </source>
</evidence>
<organism evidence="2 3">
    <name type="scientific">Pleurodeles waltl</name>
    <name type="common">Iberian ribbed newt</name>
    <dbReference type="NCBI Taxonomy" id="8319"/>
    <lineage>
        <taxon>Eukaryota</taxon>
        <taxon>Metazoa</taxon>
        <taxon>Chordata</taxon>
        <taxon>Craniata</taxon>
        <taxon>Vertebrata</taxon>
        <taxon>Euteleostomi</taxon>
        <taxon>Amphibia</taxon>
        <taxon>Batrachia</taxon>
        <taxon>Caudata</taxon>
        <taxon>Salamandroidea</taxon>
        <taxon>Salamandridae</taxon>
        <taxon>Pleurodelinae</taxon>
        <taxon>Pleurodeles</taxon>
    </lineage>
</organism>
<dbReference type="EMBL" id="JANPWB010000003">
    <property type="protein sequence ID" value="KAJ1203744.1"/>
    <property type="molecule type" value="Genomic_DNA"/>
</dbReference>
<evidence type="ECO:0000256" key="1">
    <source>
        <dbReference type="SAM" id="MobiDB-lite"/>
    </source>
</evidence>
<evidence type="ECO:0000313" key="2">
    <source>
        <dbReference type="EMBL" id="KAJ1203744.1"/>
    </source>
</evidence>
<keyword evidence="3" id="KW-1185">Reference proteome</keyword>
<proteinExistence type="predicted"/>
<name>A0AAV7VSR6_PLEWA</name>
<protein>
    <submittedName>
        <fullName evidence="2">Uncharacterized protein</fullName>
    </submittedName>
</protein>
<feature type="region of interest" description="Disordered" evidence="1">
    <location>
        <begin position="1"/>
        <end position="31"/>
    </location>
</feature>
<comment type="caution">
    <text evidence="2">The sequence shown here is derived from an EMBL/GenBank/DDBJ whole genome shotgun (WGS) entry which is preliminary data.</text>
</comment>
<dbReference type="Proteomes" id="UP001066276">
    <property type="component" value="Chromosome 2_1"/>
</dbReference>
<dbReference type="AlphaFoldDB" id="A0AAV7VSR6"/>
<sequence>MVGRWGEGWARPLRPDRRSGQTAASSGARPRMGLCCQGGDVWAGWRRLWWLVGAARTLGGGSAPCHWGQAWLRCEEVAAPISTNCDTRGA</sequence>
<accession>A0AAV7VSR6</accession>
<gene>
    <name evidence="2" type="ORF">NDU88_007525</name>
</gene>